<dbReference type="CTD" id="6755532"/>
<name>B3S2F6_TRIAD</name>
<dbReference type="CDD" id="cd03039">
    <property type="entry name" value="GST_N_Sigma_like"/>
    <property type="match status" value="1"/>
</dbReference>
<dbReference type="Pfam" id="PF14497">
    <property type="entry name" value="GST_C_3"/>
    <property type="match status" value="1"/>
</dbReference>
<evidence type="ECO:0000259" key="1">
    <source>
        <dbReference type="PROSITE" id="PS50404"/>
    </source>
</evidence>
<dbReference type="OMA" id="LELYLMW"/>
<dbReference type="CDD" id="cd03192">
    <property type="entry name" value="GST_C_Sigma_like"/>
    <property type="match status" value="1"/>
</dbReference>
<dbReference type="InterPro" id="IPR050213">
    <property type="entry name" value="GST_superfamily"/>
</dbReference>
<dbReference type="Gene3D" id="1.20.1050.10">
    <property type="match status" value="1"/>
</dbReference>
<dbReference type="InParanoid" id="B3S2F6"/>
<dbReference type="PANTHER" id="PTHR11571">
    <property type="entry name" value="GLUTATHIONE S-TRANSFERASE"/>
    <property type="match status" value="1"/>
</dbReference>
<protein>
    <submittedName>
        <fullName evidence="3">Uncharacterized protein</fullName>
    </submittedName>
</protein>
<dbReference type="PANTHER" id="PTHR11571:SF150">
    <property type="entry name" value="GLUTATHIONE S-TRANSFERASE"/>
    <property type="match status" value="1"/>
</dbReference>
<dbReference type="Proteomes" id="UP000009022">
    <property type="component" value="Unassembled WGS sequence"/>
</dbReference>
<evidence type="ECO:0000313" key="3">
    <source>
        <dbReference type="EMBL" id="EDV23089.1"/>
    </source>
</evidence>
<dbReference type="SFLD" id="SFLDS00019">
    <property type="entry name" value="Glutathione_Transferase_(cytos"/>
    <property type="match status" value="1"/>
</dbReference>
<dbReference type="SFLD" id="SFLDG00363">
    <property type="entry name" value="AMPS_(cytGST):_Alpha-__Mu-__Pi"/>
    <property type="match status" value="1"/>
</dbReference>
<accession>B3S2F6</accession>
<dbReference type="SFLD" id="SFLDG01205">
    <property type="entry name" value="AMPS.1"/>
    <property type="match status" value="1"/>
</dbReference>
<feature type="domain" description="GST N-terminal" evidence="1">
    <location>
        <begin position="2"/>
        <end position="81"/>
    </location>
</feature>
<dbReference type="FunCoup" id="B3S2F6">
    <property type="interactions" value="78"/>
</dbReference>
<dbReference type="PROSITE" id="PS50405">
    <property type="entry name" value="GST_CTER"/>
    <property type="match status" value="1"/>
</dbReference>
<sequence length="205" mass="23766">MPQYKLTYFDIRARAEVARYLFALAGVEYEDKRVTQEEWQKMKPNVPNPFRQLPILEKDGNVMIQSNAISNYLAMEFGFHGNDNMEKYKIEMVGESIYDMSKAMMTANFEKDEEKKAKLTEDFYGTFLPKWLSAMEKILKESTGDYFVGNRITLADVGFIFSCDYLLAAKPDAFKDHPGLSGLYDRLAANPKIADWRKNRPQTMF</sequence>
<organism evidence="3 4">
    <name type="scientific">Trichoplax adhaerens</name>
    <name type="common">Trichoplax reptans</name>
    <dbReference type="NCBI Taxonomy" id="10228"/>
    <lineage>
        <taxon>Eukaryota</taxon>
        <taxon>Metazoa</taxon>
        <taxon>Placozoa</taxon>
        <taxon>Uniplacotomia</taxon>
        <taxon>Trichoplacea</taxon>
        <taxon>Trichoplacidae</taxon>
        <taxon>Trichoplax</taxon>
    </lineage>
</organism>
<dbReference type="GO" id="GO:0006749">
    <property type="term" value="P:glutathione metabolic process"/>
    <property type="evidence" value="ECO:0000318"/>
    <property type="project" value="GO_Central"/>
</dbReference>
<dbReference type="GO" id="GO:0004364">
    <property type="term" value="F:glutathione transferase activity"/>
    <property type="evidence" value="ECO:0000318"/>
    <property type="project" value="GO_Central"/>
</dbReference>
<dbReference type="FunFam" id="3.40.30.10:FF:000035">
    <property type="entry name" value="hematopoietic prostaglandin D synthase"/>
    <property type="match status" value="1"/>
</dbReference>
<dbReference type="RefSeq" id="XP_002113999.1">
    <property type="nucleotide sequence ID" value="XM_002113963.1"/>
</dbReference>
<dbReference type="InterPro" id="IPR040079">
    <property type="entry name" value="Glutathione_S-Trfase"/>
</dbReference>
<dbReference type="KEGG" id="tad:TRIADDRAFT_64073"/>
<evidence type="ECO:0000259" key="2">
    <source>
        <dbReference type="PROSITE" id="PS50405"/>
    </source>
</evidence>
<dbReference type="FunFam" id="1.20.1050.10:FF:000030">
    <property type="entry name" value="Glutathione S-transferase S1"/>
    <property type="match status" value="1"/>
</dbReference>
<dbReference type="InterPro" id="IPR004045">
    <property type="entry name" value="Glutathione_S-Trfase_N"/>
</dbReference>
<dbReference type="eggNOG" id="KOG1695">
    <property type="taxonomic scope" value="Eukaryota"/>
</dbReference>
<dbReference type="InterPro" id="IPR010987">
    <property type="entry name" value="Glutathione-S-Trfase_C-like"/>
</dbReference>
<dbReference type="InterPro" id="IPR004046">
    <property type="entry name" value="GST_C"/>
</dbReference>
<dbReference type="PROSITE" id="PS50404">
    <property type="entry name" value="GST_NTER"/>
    <property type="match status" value="1"/>
</dbReference>
<dbReference type="STRING" id="10228.B3S2F6"/>
<dbReference type="OrthoDB" id="414243at2759"/>
<reference evidence="3 4" key="1">
    <citation type="journal article" date="2008" name="Nature">
        <title>The Trichoplax genome and the nature of placozoans.</title>
        <authorList>
            <person name="Srivastava M."/>
            <person name="Begovic E."/>
            <person name="Chapman J."/>
            <person name="Putnam N.H."/>
            <person name="Hellsten U."/>
            <person name="Kawashima T."/>
            <person name="Kuo A."/>
            <person name="Mitros T."/>
            <person name="Salamov A."/>
            <person name="Carpenter M.L."/>
            <person name="Signorovitch A.Y."/>
            <person name="Moreno M.A."/>
            <person name="Kamm K."/>
            <person name="Grimwood J."/>
            <person name="Schmutz J."/>
            <person name="Shapiro H."/>
            <person name="Grigoriev I.V."/>
            <person name="Buss L.W."/>
            <person name="Schierwater B."/>
            <person name="Dellaporta S.L."/>
            <person name="Rokhsar D.S."/>
        </authorList>
    </citation>
    <scope>NUCLEOTIDE SEQUENCE [LARGE SCALE GENOMIC DNA]</scope>
    <source>
        <strain evidence="3 4">Grell-BS-1999</strain>
    </source>
</reference>
<dbReference type="GeneID" id="6755532"/>
<dbReference type="Pfam" id="PF02798">
    <property type="entry name" value="GST_N"/>
    <property type="match status" value="1"/>
</dbReference>
<proteinExistence type="predicted"/>
<gene>
    <name evidence="3" type="ORF">TRIADDRAFT_64073</name>
</gene>
<dbReference type="EMBL" id="DS985247">
    <property type="protein sequence ID" value="EDV23089.1"/>
    <property type="molecule type" value="Genomic_DNA"/>
</dbReference>
<dbReference type="PhylomeDB" id="B3S2F6"/>
<dbReference type="SUPFAM" id="SSF47616">
    <property type="entry name" value="GST C-terminal domain-like"/>
    <property type="match status" value="1"/>
</dbReference>
<keyword evidence="4" id="KW-1185">Reference proteome</keyword>
<dbReference type="AlphaFoldDB" id="B3S2F6"/>
<dbReference type="Gene3D" id="3.40.30.10">
    <property type="entry name" value="Glutaredoxin"/>
    <property type="match status" value="1"/>
</dbReference>
<dbReference type="HOGENOM" id="CLU_039475_1_0_1"/>
<feature type="domain" description="GST C-terminal" evidence="2">
    <location>
        <begin position="83"/>
        <end position="205"/>
    </location>
</feature>
<evidence type="ECO:0000313" key="4">
    <source>
        <dbReference type="Proteomes" id="UP000009022"/>
    </source>
</evidence>
<dbReference type="InterPro" id="IPR036249">
    <property type="entry name" value="Thioredoxin-like_sf"/>
</dbReference>
<dbReference type="SUPFAM" id="SSF52833">
    <property type="entry name" value="Thioredoxin-like"/>
    <property type="match status" value="1"/>
</dbReference>
<dbReference type="InterPro" id="IPR036282">
    <property type="entry name" value="Glutathione-S-Trfase_C_sf"/>
</dbReference>